<accession>A0AAW1LAT8</accession>
<proteinExistence type="predicted"/>
<dbReference type="AlphaFoldDB" id="A0AAW1LAT8"/>
<dbReference type="Proteomes" id="UP001458880">
    <property type="component" value="Unassembled WGS sequence"/>
</dbReference>
<keyword evidence="2" id="KW-1185">Reference proteome</keyword>
<comment type="caution">
    <text evidence="1">The sequence shown here is derived from an EMBL/GenBank/DDBJ whole genome shotgun (WGS) entry which is preliminary data.</text>
</comment>
<dbReference type="EMBL" id="JASPKY010000123">
    <property type="protein sequence ID" value="KAK9731981.1"/>
    <property type="molecule type" value="Genomic_DNA"/>
</dbReference>
<evidence type="ECO:0000313" key="1">
    <source>
        <dbReference type="EMBL" id="KAK9731981.1"/>
    </source>
</evidence>
<reference evidence="1 2" key="1">
    <citation type="journal article" date="2024" name="BMC Genomics">
        <title>De novo assembly and annotation of Popillia japonica's genome with initial clues to its potential as an invasive pest.</title>
        <authorList>
            <person name="Cucini C."/>
            <person name="Boschi S."/>
            <person name="Funari R."/>
            <person name="Cardaioli E."/>
            <person name="Iannotti N."/>
            <person name="Marturano G."/>
            <person name="Paoli F."/>
            <person name="Bruttini M."/>
            <person name="Carapelli A."/>
            <person name="Frati F."/>
            <person name="Nardi F."/>
        </authorList>
    </citation>
    <scope>NUCLEOTIDE SEQUENCE [LARGE SCALE GENOMIC DNA]</scope>
    <source>
        <strain evidence="1">DMR45628</strain>
    </source>
</reference>
<protein>
    <submittedName>
        <fullName evidence="1">Uncharacterized protein</fullName>
    </submittedName>
</protein>
<gene>
    <name evidence="1" type="ORF">QE152_g13193</name>
</gene>
<organism evidence="1 2">
    <name type="scientific">Popillia japonica</name>
    <name type="common">Japanese beetle</name>
    <dbReference type="NCBI Taxonomy" id="7064"/>
    <lineage>
        <taxon>Eukaryota</taxon>
        <taxon>Metazoa</taxon>
        <taxon>Ecdysozoa</taxon>
        <taxon>Arthropoda</taxon>
        <taxon>Hexapoda</taxon>
        <taxon>Insecta</taxon>
        <taxon>Pterygota</taxon>
        <taxon>Neoptera</taxon>
        <taxon>Endopterygota</taxon>
        <taxon>Coleoptera</taxon>
        <taxon>Polyphaga</taxon>
        <taxon>Scarabaeiformia</taxon>
        <taxon>Scarabaeidae</taxon>
        <taxon>Rutelinae</taxon>
        <taxon>Popillia</taxon>
    </lineage>
</organism>
<name>A0AAW1LAT8_POPJA</name>
<evidence type="ECO:0000313" key="2">
    <source>
        <dbReference type="Proteomes" id="UP001458880"/>
    </source>
</evidence>
<sequence length="241" mass="27792">MGNCNPHYLLNLELTASIKAETAAIKSPLEALDSTIKSESRSIRTLLRSLSSAIKTLRDPSSLEVVKPSLENVKPPEEVKKNVTYEYEHKNKDEKEEVEEEEKPYRETIKAYRDSHMKMIMRNPQSADELFADLRTLPKAYMDNYLKDKTNEFDLLYEGITKKRQLTPLSSDGNLDMDGKRIRMLADPIDNQDCVNKHYLMDVKKAIDVKINSVQSIILEQVELLYTDNFNNLKQHIDRVG</sequence>